<dbReference type="Proteomes" id="UP000576152">
    <property type="component" value="Unassembled WGS sequence"/>
</dbReference>
<comment type="caution">
    <text evidence="2">The sequence shown here is derived from an EMBL/GenBank/DDBJ whole genome shotgun (WGS) entry which is preliminary data.</text>
</comment>
<dbReference type="InterPro" id="IPR001343">
    <property type="entry name" value="Hemolysn_Ca-bd"/>
</dbReference>
<keyword evidence="3" id="KW-1185">Reference proteome</keyword>
<evidence type="ECO:0000313" key="2">
    <source>
        <dbReference type="EMBL" id="MBB3713096.1"/>
    </source>
</evidence>
<name>A0ABR6HRM2_9RHOB</name>
<reference evidence="2 3" key="1">
    <citation type="submission" date="2020-08" db="EMBL/GenBank/DDBJ databases">
        <title>Genomic Encyclopedia of Type Strains, Phase III (KMG-III): the genomes of soil and plant-associated and newly described type strains.</title>
        <authorList>
            <person name="Whitman W."/>
        </authorList>
    </citation>
    <scope>NUCLEOTIDE SEQUENCE [LARGE SCALE GENOMIC DNA]</scope>
    <source>
        <strain evidence="2 3">CECT 8572</strain>
    </source>
</reference>
<keyword evidence="1" id="KW-0732">Signal</keyword>
<protein>
    <recommendedName>
        <fullName evidence="4">Type I secretion C-terminal target domain (VC_A0849 subclass)</fullName>
    </recommendedName>
</protein>
<dbReference type="SUPFAM" id="SSF51120">
    <property type="entry name" value="beta-Roll"/>
    <property type="match status" value="1"/>
</dbReference>
<dbReference type="Pfam" id="PF00353">
    <property type="entry name" value="HemolysinCabind"/>
    <property type="match status" value="1"/>
</dbReference>
<dbReference type="RefSeq" id="WP_183474593.1">
    <property type="nucleotide sequence ID" value="NZ_JACIBX010000011.1"/>
</dbReference>
<organism evidence="2 3">
    <name type="scientific">Limimaricola variabilis</name>
    <dbReference type="NCBI Taxonomy" id="1492771"/>
    <lineage>
        <taxon>Bacteria</taxon>
        <taxon>Pseudomonadati</taxon>
        <taxon>Pseudomonadota</taxon>
        <taxon>Alphaproteobacteria</taxon>
        <taxon>Rhodobacterales</taxon>
        <taxon>Paracoccaceae</taxon>
        <taxon>Limimaricola</taxon>
    </lineage>
</organism>
<dbReference type="InterPro" id="IPR011049">
    <property type="entry name" value="Serralysin-like_metalloprot_C"/>
</dbReference>
<accession>A0ABR6HRM2</accession>
<feature type="signal peptide" evidence="1">
    <location>
        <begin position="1"/>
        <end position="26"/>
    </location>
</feature>
<feature type="chain" id="PRO_5047287480" description="Type I secretion C-terminal target domain (VC_A0849 subclass)" evidence="1">
    <location>
        <begin position="27"/>
        <end position="637"/>
    </location>
</feature>
<proteinExistence type="predicted"/>
<dbReference type="EMBL" id="JACIBX010000011">
    <property type="protein sequence ID" value="MBB3713096.1"/>
    <property type="molecule type" value="Genomic_DNA"/>
</dbReference>
<evidence type="ECO:0000313" key="3">
    <source>
        <dbReference type="Proteomes" id="UP000576152"/>
    </source>
</evidence>
<gene>
    <name evidence="2" type="ORF">FHS00_002697</name>
</gene>
<dbReference type="Gene3D" id="2.150.10.10">
    <property type="entry name" value="Serralysin-like metalloprotease, C-terminal"/>
    <property type="match status" value="1"/>
</dbReference>
<evidence type="ECO:0008006" key="4">
    <source>
        <dbReference type="Google" id="ProtNLM"/>
    </source>
</evidence>
<evidence type="ECO:0000256" key="1">
    <source>
        <dbReference type="SAM" id="SignalP"/>
    </source>
</evidence>
<sequence length="637" mass="68423">MIRSSLLPAMLAALLLLAAQAVPARAAPLLGMNLAGISDWSTEHPFIDLMKTARPWIGHLPGQWGGIEAEEMVAQGHVDRGGTLLSIPEGAHHAGTLILTDQPEAATSLAGRYVLRHQGRGEIDVAGRARNVARAPGEIRFDYTPGPGAVEIEVTRIDPADPLRAISVVREDRLSHAAAGALFNPDWLARISGLRVLRFMDWMETNGSDLRSWADRPRPDDQGWTRGVPVEVIARLANEVGADPWVTLPHMADDDYVRRFATTMREALDPRLKVHAEWSNEVWNFGFAQAGWAQEQAQALWGDAAPGDAWMQYAGHRAARVADIWHEVFVDDPDRLVRVFATQTGWPGLEASALAAPLRIASGAPPPAESFDAYAVTAYVGHDIGADDGLAELRRRMASGTAVGWARERLAADVAELTDRYWPHHAEAAARYGLQLLMYEGGPHLVAGPEARDDAAVTGFLADLSYTPEMATLIDDLVAGWRAAGGTLATAYLDVAAPSRWGSWGNLRHLDDSTARWDAWMRANAQGPDWEERVPGTFADGVTLVGGMTAERLVGTPEEDVLLGGGGDDEIHAGPGDRVDGGPGRDIVLLPEALRAAPVTWQDGRLAIGAGAALLLLAGVEEIAYGEGPPIATETLP</sequence>